<proteinExistence type="predicted"/>
<evidence type="ECO:0000313" key="2">
    <source>
        <dbReference type="EMBL" id="KKM86554.1"/>
    </source>
</evidence>
<sequence length="75" mass="8939">MKLTNFMPEIICQDCGKRLYHENETTLKIEESIHKKFCRKQENEIHSYMHRDSSHQGTFDSERENDLSGKPVLKK</sequence>
<feature type="compositionally biased region" description="Basic and acidic residues" evidence="1">
    <location>
        <begin position="47"/>
        <end position="67"/>
    </location>
</feature>
<accession>A0A0F9KW30</accession>
<protein>
    <submittedName>
        <fullName evidence="2">Uncharacterized protein</fullName>
    </submittedName>
</protein>
<reference evidence="2" key="1">
    <citation type="journal article" date="2015" name="Nature">
        <title>Complex archaea that bridge the gap between prokaryotes and eukaryotes.</title>
        <authorList>
            <person name="Spang A."/>
            <person name="Saw J.H."/>
            <person name="Jorgensen S.L."/>
            <person name="Zaremba-Niedzwiedzka K."/>
            <person name="Martijn J."/>
            <person name="Lind A.E."/>
            <person name="van Eijk R."/>
            <person name="Schleper C."/>
            <person name="Guy L."/>
            <person name="Ettema T.J."/>
        </authorList>
    </citation>
    <scope>NUCLEOTIDE SEQUENCE</scope>
</reference>
<gene>
    <name evidence="2" type="ORF">LCGC14_1277800</name>
</gene>
<dbReference type="EMBL" id="LAZR01007237">
    <property type="protein sequence ID" value="KKM86554.1"/>
    <property type="molecule type" value="Genomic_DNA"/>
</dbReference>
<dbReference type="AlphaFoldDB" id="A0A0F9KW30"/>
<evidence type="ECO:0000256" key="1">
    <source>
        <dbReference type="SAM" id="MobiDB-lite"/>
    </source>
</evidence>
<organism evidence="2">
    <name type="scientific">marine sediment metagenome</name>
    <dbReference type="NCBI Taxonomy" id="412755"/>
    <lineage>
        <taxon>unclassified sequences</taxon>
        <taxon>metagenomes</taxon>
        <taxon>ecological metagenomes</taxon>
    </lineage>
</organism>
<feature type="region of interest" description="Disordered" evidence="1">
    <location>
        <begin position="47"/>
        <end position="75"/>
    </location>
</feature>
<comment type="caution">
    <text evidence="2">The sequence shown here is derived from an EMBL/GenBank/DDBJ whole genome shotgun (WGS) entry which is preliminary data.</text>
</comment>
<name>A0A0F9KW30_9ZZZZ</name>